<dbReference type="PROSITE" id="PS00503">
    <property type="entry name" value="PECTINESTERASE_2"/>
    <property type="match status" value="2"/>
</dbReference>
<dbReference type="EMBL" id="VIEB01000369">
    <property type="protein sequence ID" value="TQD93416.1"/>
    <property type="molecule type" value="Genomic_DNA"/>
</dbReference>
<gene>
    <name evidence="9" type="ORF">C1H46_021005</name>
</gene>
<evidence type="ECO:0000256" key="6">
    <source>
        <dbReference type="PROSITE-ProRule" id="PRU10040"/>
    </source>
</evidence>
<accession>A0A540M417</accession>
<dbReference type="AlphaFoldDB" id="A0A540M417"/>
<keyword evidence="10" id="KW-1185">Reference proteome</keyword>
<evidence type="ECO:0000256" key="5">
    <source>
        <dbReference type="ARBA" id="ARBA00023085"/>
    </source>
</evidence>
<dbReference type="SUPFAM" id="SSF51126">
    <property type="entry name" value="Pectin lyase-like"/>
    <property type="match status" value="2"/>
</dbReference>
<organism evidence="9 10">
    <name type="scientific">Malus baccata</name>
    <name type="common">Siberian crab apple</name>
    <name type="synonym">Pyrus baccata</name>
    <dbReference type="NCBI Taxonomy" id="106549"/>
    <lineage>
        <taxon>Eukaryota</taxon>
        <taxon>Viridiplantae</taxon>
        <taxon>Streptophyta</taxon>
        <taxon>Embryophyta</taxon>
        <taxon>Tracheophyta</taxon>
        <taxon>Spermatophyta</taxon>
        <taxon>Magnoliopsida</taxon>
        <taxon>eudicotyledons</taxon>
        <taxon>Gunneridae</taxon>
        <taxon>Pentapetalae</taxon>
        <taxon>rosids</taxon>
        <taxon>fabids</taxon>
        <taxon>Rosales</taxon>
        <taxon>Rosaceae</taxon>
        <taxon>Amygdaloideae</taxon>
        <taxon>Maleae</taxon>
        <taxon>Malus</taxon>
    </lineage>
</organism>
<dbReference type="InterPro" id="IPR033131">
    <property type="entry name" value="Pectinesterase_Asp_AS"/>
</dbReference>
<keyword evidence="3" id="KW-0134">Cell wall</keyword>
<evidence type="ECO:0000259" key="8">
    <source>
        <dbReference type="Pfam" id="PF01095"/>
    </source>
</evidence>
<reference evidence="9 10" key="1">
    <citation type="journal article" date="2019" name="G3 (Bethesda)">
        <title>Sequencing of a Wild Apple (Malus baccata) Genome Unravels the Differences Between Cultivated and Wild Apple Species Regarding Disease Resistance and Cold Tolerance.</title>
        <authorList>
            <person name="Chen X."/>
        </authorList>
    </citation>
    <scope>NUCLEOTIDE SEQUENCE [LARGE SCALE GENOMIC DNA]</scope>
    <source>
        <strain evidence="10">cv. Shandingzi</strain>
        <tissue evidence="9">Leaves</tissue>
    </source>
</reference>
<dbReference type="PANTHER" id="PTHR31707">
    <property type="entry name" value="PECTINESTERASE"/>
    <property type="match status" value="1"/>
</dbReference>
<keyword evidence="7" id="KW-0732">Signal</keyword>
<dbReference type="InterPro" id="IPR012334">
    <property type="entry name" value="Pectin_lyas_fold"/>
</dbReference>
<comment type="caution">
    <text evidence="9">The sequence shown here is derived from an EMBL/GenBank/DDBJ whole genome shotgun (WGS) entry which is preliminary data.</text>
</comment>
<evidence type="ECO:0000256" key="4">
    <source>
        <dbReference type="ARBA" id="ARBA00022801"/>
    </source>
</evidence>
<dbReference type="Gene3D" id="2.160.20.10">
    <property type="entry name" value="Single-stranded right-handed beta-helix, Pectin lyase-like"/>
    <property type="match status" value="4"/>
</dbReference>
<dbReference type="Pfam" id="PF01095">
    <property type="entry name" value="Pectinesterase"/>
    <property type="match status" value="2"/>
</dbReference>
<feature type="active site" evidence="6">
    <location>
        <position position="406"/>
    </location>
</feature>
<name>A0A540M417_MALBA</name>
<evidence type="ECO:0000313" key="10">
    <source>
        <dbReference type="Proteomes" id="UP000315295"/>
    </source>
</evidence>
<evidence type="ECO:0000256" key="2">
    <source>
        <dbReference type="ARBA" id="ARBA00005184"/>
    </source>
</evidence>
<proteinExistence type="predicted"/>
<feature type="domain" description="Pectinesterase catalytic" evidence="8">
    <location>
        <begin position="86"/>
        <end position="172"/>
    </location>
</feature>
<feature type="chain" id="PRO_5022270145" description="Pectinesterase" evidence="7">
    <location>
        <begin position="28"/>
        <end position="474"/>
    </location>
</feature>
<protein>
    <recommendedName>
        <fullName evidence="7">Pectinesterase</fullName>
        <ecNumber evidence="7">3.1.1.11</ecNumber>
    </recommendedName>
</protein>
<dbReference type="InterPro" id="IPR000070">
    <property type="entry name" value="Pectinesterase_cat"/>
</dbReference>
<evidence type="ECO:0000256" key="7">
    <source>
        <dbReference type="RuleBase" id="RU000589"/>
    </source>
</evidence>
<keyword evidence="5 7" id="KW-0063">Aspartyl esterase</keyword>
<evidence type="ECO:0000313" key="9">
    <source>
        <dbReference type="EMBL" id="TQD93416.1"/>
    </source>
</evidence>
<dbReference type="GO" id="GO:0030599">
    <property type="term" value="F:pectinesterase activity"/>
    <property type="evidence" value="ECO:0007669"/>
    <property type="project" value="UniProtKB-UniRule"/>
</dbReference>
<comment type="subcellular location">
    <subcellularLocation>
        <location evidence="1">Secreted</location>
        <location evidence="1">Cell wall</location>
    </subcellularLocation>
</comment>
<dbReference type="Proteomes" id="UP000315295">
    <property type="component" value="Unassembled WGS sequence"/>
</dbReference>
<dbReference type="GO" id="GO:0045490">
    <property type="term" value="P:pectin catabolic process"/>
    <property type="evidence" value="ECO:0007669"/>
    <property type="project" value="UniProtKB-UniRule"/>
</dbReference>
<dbReference type="GO" id="GO:0042545">
    <property type="term" value="P:cell wall modification"/>
    <property type="evidence" value="ECO:0007669"/>
    <property type="project" value="UniProtKB-UniRule"/>
</dbReference>
<keyword evidence="4 7" id="KW-0378">Hydrolase</keyword>
<sequence>MASKFFHLVKVSSFLIIFHFLSFQSLADVTPNTPLPPETICKSTPHPSYCISVLPHSNANVYDFGRSLMTLPTEVGGKEVLVKNKVVVSQDGSGNFTTINAAIAAAPNDSVAGSGYFVIYVTAGLYQEYVSIISQKYLLMIGDGINQTIITGNKSAGDGSTSYDSATLSFEGYQETLYTHSRKQLYRECDIYGTVDFIFGDATVVLQNCNIYPRDLVSLIKGNPMSSQLNVECTRISKQGFQYTIVLSNLHPNWLQLKSAKVTLYNCVLLEIGIDRSLMTLPTEVGGKEVLVKNKVVVSQDGSGNFTTINAAIAAAPNDSVAGSGYFVIYVTAGLYQEYVSIISQKYLLMIGDGINQTIITGNKSAGDGSTSYDSATLSFEGYQETLYTHSRKQLYRECDIYGTVDFIFGDATVVLQNCNIYPRDLVSLIKGNPMSSQLNVECTRISKQGFQYTIVLSNLHPNWLQVTIRSRPI</sequence>
<dbReference type="InterPro" id="IPR011050">
    <property type="entry name" value="Pectin_lyase_fold/virulence"/>
</dbReference>
<dbReference type="STRING" id="106549.A0A540M417"/>
<comment type="pathway">
    <text evidence="2 7">Glycan metabolism; pectin degradation; 2-dehydro-3-deoxy-D-gluconate from pectin: step 1/5.</text>
</comment>
<evidence type="ECO:0000256" key="1">
    <source>
        <dbReference type="ARBA" id="ARBA00004191"/>
    </source>
</evidence>
<keyword evidence="3" id="KW-0964">Secreted</keyword>
<dbReference type="UniPathway" id="UPA00545">
    <property type="reaction ID" value="UER00823"/>
</dbReference>
<evidence type="ECO:0000256" key="3">
    <source>
        <dbReference type="ARBA" id="ARBA00022512"/>
    </source>
</evidence>
<feature type="active site" evidence="6">
    <location>
        <position position="196"/>
    </location>
</feature>
<dbReference type="EC" id="3.1.1.11" evidence="7"/>
<comment type="catalytic activity">
    <reaction evidence="7">
        <text>[(1-&gt;4)-alpha-D-galacturonosyl methyl ester](n) + n H2O = [(1-&gt;4)-alpha-D-galacturonosyl](n) + n methanol + n H(+)</text>
        <dbReference type="Rhea" id="RHEA:22380"/>
        <dbReference type="Rhea" id="RHEA-COMP:14570"/>
        <dbReference type="Rhea" id="RHEA-COMP:14573"/>
        <dbReference type="ChEBI" id="CHEBI:15377"/>
        <dbReference type="ChEBI" id="CHEBI:15378"/>
        <dbReference type="ChEBI" id="CHEBI:17790"/>
        <dbReference type="ChEBI" id="CHEBI:140522"/>
        <dbReference type="ChEBI" id="CHEBI:140523"/>
        <dbReference type="EC" id="3.1.1.11"/>
    </reaction>
</comment>
<feature type="domain" description="Pectinesterase catalytic" evidence="8">
    <location>
        <begin position="296"/>
        <end position="382"/>
    </location>
</feature>
<feature type="signal peptide" evidence="7">
    <location>
        <begin position="1"/>
        <end position="27"/>
    </location>
</feature>